<organism evidence="1 2">
    <name type="scientific">Sphaerisporangium siamense</name>
    <dbReference type="NCBI Taxonomy" id="795645"/>
    <lineage>
        <taxon>Bacteria</taxon>
        <taxon>Bacillati</taxon>
        <taxon>Actinomycetota</taxon>
        <taxon>Actinomycetes</taxon>
        <taxon>Streptosporangiales</taxon>
        <taxon>Streptosporangiaceae</taxon>
        <taxon>Sphaerisporangium</taxon>
    </lineage>
</organism>
<dbReference type="EMBL" id="JACHND010000001">
    <property type="protein sequence ID" value="MBB4704336.1"/>
    <property type="molecule type" value="Genomic_DNA"/>
</dbReference>
<keyword evidence="2" id="KW-1185">Reference proteome</keyword>
<dbReference type="Proteomes" id="UP000542210">
    <property type="component" value="Unassembled WGS sequence"/>
</dbReference>
<name>A0A7W7GES5_9ACTN</name>
<evidence type="ECO:0000313" key="1">
    <source>
        <dbReference type="EMBL" id="MBB4704336.1"/>
    </source>
</evidence>
<proteinExistence type="predicted"/>
<accession>A0A7W7GES5</accession>
<protein>
    <submittedName>
        <fullName evidence="1">Uncharacterized protein</fullName>
    </submittedName>
</protein>
<dbReference type="AlphaFoldDB" id="A0A7W7GES5"/>
<comment type="caution">
    <text evidence="1">The sequence shown here is derived from an EMBL/GenBank/DDBJ whole genome shotgun (WGS) entry which is preliminary data.</text>
</comment>
<sequence length="54" mass="6181">MTTSGAPRLPRAPVLPDRTARRFPLRRAVRPFLDTLWERSQNIPNRAWPGRTAG</sequence>
<gene>
    <name evidence="1" type="ORF">BJ982_005880</name>
</gene>
<evidence type="ECO:0000313" key="2">
    <source>
        <dbReference type="Proteomes" id="UP000542210"/>
    </source>
</evidence>
<reference evidence="1 2" key="1">
    <citation type="submission" date="2020-08" db="EMBL/GenBank/DDBJ databases">
        <title>Sequencing the genomes of 1000 actinobacteria strains.</title>
        <authorList>
            <person name="Klenk H.-P."/>
        </authorList>
    </citation>
    <scope>NUCLEOTIDE SEQUENCE [LARGE SCALE GENOMIC DNA]</scope>
    <source>
        <strain evidence="1 2">DSM 45784</strain>
    </source>
</reference>